<dbReference type="EMBL" id="FRAD01000005">
    <property type="protein sequence ID" value="SHJ68830.1"/>
    <property type="molecule type" value="Genomic_DNA"/>
</dbReference>
<accession>A0A1M6LC61</accession>
<evidence type="ECO:0000256" key="2">
    <source>
        <dbReference type="ARBA" id="ARBA00024867"/>
    </source>
</evidence>
<evidence type="ECO:0000313" key="5">
    <source>
        <dbReference type="EMBL" id="SHJ68830.1"/>
    </source>
</evidence>
<dbReference type="RefSeq" id="WP_072902404.1">
    <property type="nucleotide sequence ID" value="NZ_FRAD01000005.1"/>
</dbReference>
<dbReference type="InterPro" id="IPR011006">
    <property type="entry name" value="CheY-like_superfamily"/>
</dbReference>
<reference evidence="5 6" key="1">
    <citation type="submission" date="2016-11" db="EMBL/GenBank/DDBJ databases">
        <authorList>
            <person name="Jaros S."/>
            <person name="Januszkiewicz K."/>
            <person name="Wedrychowicz H."/>
        </authorList>
    </citation>
    <scope>NUCLEOTIDE SEQUENCE [LARGE SCALE GENOMIC DNA]</scope>
    <source>
        <strain evidence="5 6">DSM 3090</strain>
    </source>
</reference>
<dbReference type="SUPFAM" id="SSF52172">
    <property type="entry name" value="CheY-like"/>
    <property type="match status" value="1"/>
</dbReference>
<dbReference type="Gene3D" id="3.40.50.2300">
    <property type="match status" value="1"/>
</dbReference>
<sequence>MATKVLIVDDAAFMRMMIKDILEKNGFEVVGEGSNGIKGVELYKSEKPDIVTMDITMPEMDGIQAVKEIRKFDPNAKIIMCSAMGQQTMVMDAIRAGAKDFIVKPFQADRVLEAIKKVVG</sequence>
<name>A0A1M6LC61_9CLOT</name>
<dbReference type="Pfam" id="PF00072">
    <property type="entry name" value="Response_reg"/>
    <property type="match status" value="1"/>
</dbReference>
<dbReference type="InterPro" id="IPR052048">
    <property type="entry name" value="ST_Response_Regulator"/>
</dbReference>
<dbReference type="SMART" id="SM00448">
    <property type="entry name" value="REC"/>
    <property type="match status" value="1"/>
</dbReference>
<protein>
    <recommendedName>
        <fullName evidence="1">Stage 0 sporulation protein A homolog</fullName>
    </recommendedName>
</protein>
<dbReference type="OrthoDB" id="9790669at2"/>
<dbReference type="PANTHER" id="PTHR43228">
    <property type="entry name" value="TWO-COMPONENT RESPONSE REGULATOR"/>
    <property type="match status" value="1"/>
</dbReference>
<keyword evidence="6" id="KW-1185">Reference proteome</keyword>
<dbReference type="CDD" id="cd17542">
    <property type="entry name" value="REC_CheY"/>
    <property type="match status" value="1"/>
</dbReference>
<dbReference type="PROSITE" id="PS50110">
    <property type="entry name" value="RESPONSE_REGULATORY"/>
    <property type="match status" value="1"/>
</dbReference>
<dbReference type="STRING" id="1121331.SAMN02745248_00706"/>
<comment type="function">
    <text evidence="2">May play the central regulatory role in sporulation. It may be an element of the effector pathway responsible for the activation of sporulation genes in response to nutritional stress. Spo0A may act in concert with spo0H (a sigma factor) to control the expression of some genes that are critical to the sporulation process.</text>
</comment>
<dbReference type="InterPro" id="IPR001789">
    <property type="entry name" value="Sig_transdc_resp-reg_receiver"/>
</dbReference>
<dbReference type="Proteomes" id="UP000183952">
    <property type="component" value="Unassembled WGS sequence"/>
</dbReference>
<evidence type="ECO:0000313" key="6">
    <source>
        <dbReference type="Proteomes" id="UP000183952"/>
    </source>
</evidence>
<organism evidence="5 6">
    <name type="scientific">Hathewaya proteolytica DSM 3090</name>
    <dbReference type="NCBI Taxonomy" id="1121331"/>
    <lineage>
        <taxon>Bacteria</taxon>
        <taxon>Bacillati</taxon>
        <taxon>Bacillota</taxon>
        <taxon>Clostridia</taxon>
        <taxon>Eubacteriales</taxon>
        <taxon>Clostridiaceae</taxon>
        <taxon>Hathewaya</taxon>
    </lineage>
</organism>
<feature type="domain" description="Response regulatory" evidence="4">
    <location>
        <begin position="4"/>
        <end position="119"/>
    </location>
</feature>
<evidence type="ECO:0000256" key="1">
    <source>
        <dbReference type="ARBA" id="ARBA00018672"/>
    </source>
</evidence>
<dbReference type="AlphaFoldDB" id="A0A1M6LC61"/>
<dbReference type="PANTHER" id="PTHR43228:SF1">
    <property type="entry name" value="TWO-COMPONENT RESPONSE REGULATOR ARR22"/>
    <property type="match status" value="1"/>
</dbReference>
<keyword evidence="3" id="KW-0597">Phosphoprotein</keyword>
<dbReference type="GO" id="GO:0000160">
    <property type="term" value="P:phosphorelay signal transduction system"/>
    <property type="evidence" value="ECO:0007669"/>
    <property type="project" value="InterPro"/>
</dbReference>
<evidence type="ECO:0000259" key="4">
    <source>
        <dbReference type="PROSITE" id="PS50110"/>
    </source>
</evidence>
<feature type="modified residue" description="4-aspartylphosphate" evidence="3">
    <location>
        <position position="54"/>
    </location>
</feature>
<gene>
    <name evidence="5" type="ORF">SAMN02745248_00706</name>
</gene>
<evidence type="ECO:0000256" key="3">
    <source>
        <dbReference type="PROSITE-ProRule" id="PRU00169"/>
    </source>
</evidence>
<proteinExistence type="predicted"/>